<evidence type="ECO:0000313" key="5">
    <source>
        <dbReference type="Proteomes" id="UP000678393"/>
    </source>
</evidence>
<sequence>MLFVRSGRRSKLRELFRIFDKDHDNTISGTELGKMLRCMGMEVTDVEVSNIMKALDRNGWLTVFDSNEDGFIDVNELKMALQNLGEPLSEKELDDLMKDADVTEEGKVNYE</sequence>
<dbReference type="PANTHER" id="PTHR23048">
    <property type="entry name" value="MYOSIN LIGHT CHAIN 1, 3"/>
    <property type="match status" value="1"/>
</dbReference>
<dbReference type="EMBL" id="CAJHNH020000545">
    <property type="protein sequence ID" value="CAG5118375.1"/>
    <property type="molecule type" value="Genomic_DNA"/>
</dbReference>
<organism evidence="4 5">
    <name type="scientific">Candidula unifasciata</name>
    <dbReference type="NCBI Taxonomy" id="100452"/>
    <lineage>
        <taxon>Eukaryota</taxon>
        <taxon>Metazoa</taxon>
        <taxon>Spiralia</taxon>
        <taxon>Lophotrochozoa</taxon>
        <taxon>Mollusca</taxon>
        <taxon>Gastropoda</taxon>
        <taxon>Heterobranchia</taxon>
        <taxon>Euthyneura</taxon>
        <taxon>Panpulmonata</taxon>
        <taxon>Eupulmonata</taxon>
        <taxon>Stylommatophora</taxon>
        <taxon>Helicina</taxon>
        <taxon>Helicoidea</taxon>
        <taxon>Geomitridae</taxon>
        <taxon>Candidula</taxon>
    </lineage>
</organism>
<protein>
    <recommendedName>
        <fullName evidence="3">EF-hand domain-containing protein</fullName>
    </recommendedName>
</protein>
<dbReference type="Gene3D" id="1.10.238.10">
    <property type="entry name" value="EF-hand"/>
    <property type="match status" value="2"/>
</dbReference>
<dbReference type="PROSITE" id="PS00018">
    <property type="entry name" value="EF_HAND_1"/>
    <property type="match status" value="2"/>
</dbReference>
<accession>A0A8S3YSF1</accession>
<dbReference type="AlphaFoldDB" id="A0A8S3YSF1"/>
<dbReference type="InterPro" id="IPR018247">
    <property type="entry name" value="EF_Hand_1_Ca_BS"/>
</dbReference>
<dbReference type="SUPFAM" id="SSF47473">
    <property type="entry name" value="EF-hand"/>
    <property type="match status" value="1"/>
</dbReference>
<dbReference type="CDD" id="cd00051">
    <property type="entry name" value="EFh"/>
    <property type="match status" value="2"/>
</dbReference>
<dbReference type="PANTHER" id="PTHR23048:SF0">
    <property type="entry name" value="CALMODULIN LIKE 3"/>
    <property type="match status" value="1"/>
</dbReference>
<feature type="non-terminal residue" evidence="4">
    <location>
        <position position="111"/>
    </location>
</feature>
<dbReference type="Proteomes" id="UP000678393">
    <property type="component" value="Unassembled WGS sequence"/>
</dbReference>
<keyword evidence="2" id="KW-0106">Calcium</keyword>
<evidence type="ECO:0000313" key="4">
    <source>
        <dbReference type="EMBL" id="CAG5118375.1"/>
    </source>
</evidence>
<evidence type="ECO:0000259" key="3">
    <source>
        <dbReference type="PROSITE" id="PS50222"/>
    </source>
</evidence>
<dbReference type="InterPro" id="IPR050230">
    <property type="entry name" value="CALM/Myosin/TropC-like"/>
</dbReference>
<dbReference type="Pfam" id="PF13499">
    <property type="entry name" value="EF-hand_7"/>
    <property type="match status" value="2"/>
</dbReference>
<proteinExistence type="predicted"/>
<dbReference type="InterPro" id="IPR002048">
    <property type="entry name" value="EF_hand_dom"/>
</dbReference>
<gene>
    <name evidence="4" type="ORF">CUNI_LOCUS3933</name>
</gene>
<dbReference type="SMART" id="SM00054">
    <property type="entry name" value="EFh"/>
    <property type="match status" value="2"/>
</dbReference>
<evidence type="ECO:0000256" key="2">
    <source>
        <dbReference type="ARBA" id="ARBA00022837"/>
    </source>
</evidence>
<keyword evidence="1" id="KW-0677">Repeat</keyword>
<keyword evidence="5" id="KW-1185">Reference proteome</keyword>
<feature type="domain" description="EF-hand" evidence="3">
    <location>
        <begin position="7"/>
        <end position="42"/>
    </location>
</feature>
<dbReference type="PROSITE" id="PS50222">
    <property type="entry name" value="EF_HAND_2"/>
    <property type="match status" value="2"/>
</dbReference>
<feature type="domain" description="EF-hand" evidence="3">
    <location>
        <begin position="63"/>
        <end position="87"/>
    </location>
</feature>
<name>A0A8S3YSF1_9EUPU</name>
<dbReference type="OrthoDB" id="26525at2759"/>
<comment type="caution">
    <text evidence="4">The sequence shown here is derived from an EMBL/GenBank/DDBJ whole genome shotgun (WGS) entry which is preliminary data.</text>
</comment>
<dbReference type="InterPro" id="IPR011992">
    <property type="entry name" value="EF-hand-dom_pair"/>
</dbReference>
<dbReference type="GO" id="GO:0005509">
    <property type="term" value="F:calcium ion binding"/>
    <property type="evidence" value="ECO:0007669"/>
    <property type="project" value="InterPro"/>
</dbReference>
<dbReference type="GO" id="GO:0016460">
    <property type="term" value="C:myosin II complex"/>
    <property type="evidence" value="ECO:0007669"/>
    <property type="project" value="TreeGrafter"/>
</dbReference>
<reference evidence="4" key="1">
    <citation type="submission" date="2021-04" db="EMBL/GenBank/DDBJ databases">
        <authorList>
            <consortium name="Molecular Ecology Group"/>
        </authorList>
    </citation>
    <scope>NUCLEOTIDE SEQUENCE</scope>
</reference>
<evidence type="ECO:0000256" key="1">
    <source>
        <dbReference type="ARBA" id="ARBA00022737"/>
    </source>
</evidence>